<sequence length="346" mass="37217">MKTEKNRGRKKQAEYKGLFTALLVLTIVLVLLALCIGQYRVSALDVIKIFVSRVRSIPATWDVQAENVVLNLRLPRVIGALLVGAALSVSGSVYQGVFKNPLVAPDLLGVTSGACVGAAAAILMHMNSWGIQIFAFLAGILAVSITLLIPKLLKNTNITMLVLSGIIVKGIMDSVLGLMKYVADPETELQSITYWQLGSLTKVLPSDLMATAPVILTGMMVILLLRWRINILSLGDREARSLGVSVKKMRNVLITCATLLTASAVCLCGTIGWVGLVIPHLSRILTGPDNKKSVPVTILLGASFMVVIDTLARAMTSMEIPLGILTGLIGAPFYIIVLMRQRMKLS</sequence>
<dbReference type="GO" id="GO:0033214">
    <property type="term" value="P:siderophore-iron import into cell"/>
    <property type="evidence" value="ECO:0007669"/>
    <property type="project" value="TreeGrafter"/>
</dbReference>
<comment type="caution">
    <text evidence="9">The sequence shown here is derived from an EMBL/GenBank/DDBJ whole genome shotgun (WGS) entry which is preliminary data.</text>
</comment>
<evidence type="ECO:0000256" key="6">
    <source>
        <dbReference type="ARBA" id="ARBA00022989"/>
    </source>
</evidence>
<evidence type="ECO:0000256" key="3">
    <source>
        <dbReference type="ARBA" id="ARBA00022448"/>
    </source>
</evidence>
<dbReference type="RefSeq" id="WP_154458814.1">
    <property type="nucleotide sequence ID" value="NZ_VUMV01000010.1"/>
</dbReference>
<evidence type="ECO:0000256" key="2">
    <source>
        <dbReference type="ARBA" id="ARBA00007935"/>
    </source>
</evidence>
<feature type="transmembrane region" description="Helical" evidence="8">
    <location>
        <begin position="129"/>
        <end position="149"/>
    </location>
</feature>
<organism evidence="9 10">
    <name type="scientific">Bilifractor porci</name>
    <dbReference type="NCBI Taxonomy" id="2606636"/>
    <lineage>
        <taxon>Bacteria</taxon>
        <taxon>Bacillati</taxon>
        <taxon>Bacillota</taxon>
        <taxon>Clostridia</taxon>
        <taxon>Lachnospirales</taxon>
        <taxon>Lachnospiraceae</taxon>
        <taxon>Bilifractor</taxon>
    </lineage>
</organism>
<feature type="transmembrane region" description="Helical" evidence="8">
    <location>
        <begin position="106"/>
        <end position="123"/>
    </location>
</feature>
<feature type="transmembrane region" description="Helical" evidence="8">
    <location>
        <begin position="294"/>
        <end position="312"/>
    </location>
</feature>
<dbReference type="AlphaFoldDB" id="A0A7X2TQE0"/>
<evidence type="ECO:0000256" key="4">
    <source>
        <dbReference type="ARBA" id="ARBA00022475"/>
    </source>
</evidence>
<evidence type="ECO:0000256" key="1">
    <source>
        <dbReference type="ARBA" id="ARBA00004651"/>
    </source>
</evidence>
<dbReference type="GO" id="GO:0022857">
    <property type="term" value="F:transmembrane transporter activity"/>
    <property type="evidence" value="ECO:0007669"/>
    <property type="project" value="InterPro"/>
</dbReference>
<dbReference type="Pfam" id="PF01032">
    <property type="entry name" value="FecCD"/>
    <property type="match status" value="1"/>
</dbReference>
<keyword evidence="3" id="KW-0813">Transport</keyword>
<keyword evidence="10" id="KW-1185">Reference proteome</keyword>
<comment type="similarity">
    <text evidence="2">Belongs to the binding-protein-dependent transport system permease family. FecCD subfamily.</text>
</comment>
<proteinExistence type="inferred from homology"/>
<keyword evidence="7 8" id="KW-0472">Membrane</keyword>
<feature type="transmembrane region" description="Helical" evidence="8">
    <location>
        <begin position="77"/>
        <end position="94"/>
    </location>
</feature>
<dbReference type="InterPro" id="IPR037294">
    <property type="entry name" value="ABC_BtuC-like"/>
</dbReference>
<name>A0A7X2TQE0_9FIRM</name>
<feature type="transmembrane region" description="Helical" evidence="8">
    <location>
        <begin position="203"/>
        <end position="225"/>
    </location>
</feature>
<dbReference type="PANTHER" id="PTHR30472">
    <property type="entry name" value="FERRIC ENTEROBACTIN TRANSPORT SYSTEM PERMEASE PROTEIN"/>
    <property type="match status" value="1"/>
</dbReference>
<dbReference type="SUPFAM" id="SSF81345">
    <property type="entry name" value="ABC transporter involved in vitamin B12 uptake, BtuC"/>
    <property type="match status" value="1"/>
</dbReference>
<evidence type="ECO:0000256" key="5">
    <source>
        <dbReference type="ARBA" id="ARBA00022692"/>
    </source>
</evidence>
<evidence type="ECO:0000256" key="8">
    <source>
        <dbReference type="SAM" id="Phobius"/>
    </source>
</evidence>
<dbReference type="Gene3D" id="1.10.3470.10">
    <property type="entry name" value="ABC transporter involved in vitamin B12 uptake, BtuC"/>
    <property type="match status" value="1"/>
</dbReference>
<keyword evidence="5 8" id="KW-0812">Transmembrane</keyword>
<protein>
    <submittedName>
        <fullName evidence="9">Iron ABC transporter permease</fullName>
    </submittedName>
</protein>
<accession>A0A7X2TQE0</accession>
<dbReference type="EMBL" id="VUMV01000010">
    <property type="protein sequence ID" value="MST82913.1"/>
    <property type="molecule type" value="Genomic_DNA"/>
</dbReference>
<reference evidence="9 10" key="1">
    <citation type="submission" date="2019-08" db="EMBL/GenBank/DDBJ databases">
        <title>In-depth cultivation of the pig gut microbiome towards novel bacterial diversity and tailored functional studies.</title>
        <authorList>
            <person name="Wylensek D."/>
            <person name="Hitch T.C.A."/>
            <person name="Clavel T."/>
        </authorList>
    </citation>
    <scope>NUCLEOTIDE SEQUENCE [LARGE SCALE GENOMIC DNA]</scope>
    <source>
        <strain evidence="9 10">Oil+RF-744-WCA-WT-13</strain>
    </source>
</reference>
<feature type="transmembrane region" description="Helical" evidence="8">
    <location>
        <begin position="161"/>
        <end position="183"/>
    </location>
</feature>
<dbReference type="FunFam" id="1.10.3470.10:FF:000001">
    <property type="entry name" value="Vitamin B12 ABC transporter permease BtuC"/>
    <property type="match status" value="1"/>
</dbReference>
<gene>
    <name evidence="9" type="ORF">FYJ60_11435</name>
</gene>
<keyword evidence="4" id="KW-1003">Cell membrane</keyword>
<evidence type="ECO:0000256" key="7">
    <source>
        <dbReference type="ARBA" id="ARBA00023136"/>
    </source>
</evidence>
<dbReference type="CDD" id="cd06550">
    <property type="entry name" value="TM_ABC_iron-siderophores_like"/>
    <property type="match status" value="1"/>
</dbReference>
<dbReference type="InterPro" id="IPR000522">
    <property type="entry name" value="ABC_transptr_permease_BtuC"/>
</dbReference>
<evidence type="ECO:0000313" key="10">
    <source>
        <dbReference type="Proteomes" id="UP000466864"/>
    </source>
</evidence>
<evidence type="ECO:0000313" key="9">
    <source>
        <dbReference type="EMBL" id="MST82913.1"/>
    </source>
</evidence>
<keyword evidence="6 8" id="KW-1133">Transmembrane helix</keyword>
<comment type="subcellular location">
    <subcellularLocation>
        <location evidence="1">Cell membrane</location>
        <topology evidence="1">Multi-pass membrane protein</topology>
    </subcellularLocation>
</comment>
<feature type="transmembrane region" description="Helical" evidence="8">
    <location>
        <begin position="319"/>
        <end position="339"/>
    </location>
</feature>
<dbReference type="GO" id="GO:0005886">
    <property type="term" value="C:plasma membrane"/>
    <property type="evidence" value="ECO:0007669"/>
    <property type="project" value="UniProtKB-SubCell"/>
</dbReference>
<feature type="transmembrane region" description="Helical" evidence="8">
    <location>
        <begin position="252"/>
        <end position="274"/>
    </location>
</feature>
<dbReference type="PANTHER" id="PTHR30472:SF70">
    <property type="entry name" value="MOLYBDATE IMPORT SYSTEM PERMEASE PROTEIN MOLB"/>
    <property type="match status" value="1"/>
</dbReference>
<dbReference type="Proteomes" id="UP000466864">
    <property type="component" value="Unassembled WGS sequence"/>
</dbReference>